<dbReference type="Proteomes" id="UP000798808">
    <property type="component" value="Unassembled WGS sequence"/>
</dbReference>
<dbReference type="Gene3D" id="3.40.30.10">
    <property type="entry name" value="Glutaredoxin"/>
    <property type="match status" value="1"/>
</dbReference>
<sequence length="136" mass="15597">MKAKENEILLIYNSEKQQDRKTKGYADTLNDHALNERDVLTDNLTETQIAEIARDMNIEIAELVDKNSDLYLQEYKNKSLSDDEITKVLAKNPEMIKTPIAYVGSEVFFVGSAYDFVNKDFDIEGVKSHKGNKFEK</sequence>
<dbReference type="EMBL" id="SMLW01000632">
    <property type="protein sequence ID" value="MTI27529.1"/>
    <property type="molecule type" value="Genomic_DNA"/>
</dbReference>
<dbReference type="PROSITE" id="PS51353">
    <property type="entry name" value="ARSC"/>
    <property type="match status" value="1"/>
</dbReference>
<keyword evidence="4" id="KW-1185">Reference proteome</keyword>
<reference evidence="3 4" key="1">
    <citation type="submission" date="2019-02" db="EMBL/GenBank/DDBJ databases">
        <authorList>
            <person name="Goldberg S.R."/>
            <person name="Haltli B.A."/>
            <person name="Correa H."/>
            <person name="Russell K.G."/>
        </authorList>
    </citation>
    <scope>NUCLEOTIDE SEQUENCE [LARGE SCALE GENOMIC DNA]</scope>
    <source>
        <strain evidence="3 4">JCM 16186</strain>
    </source>
</reference>
<evidence type="ECO:0008006" key="5">
    <source>
        <dbReference type="Google" id="ProtNLM"/>
    </source>
</evidence>
<dbReference type="InterPro" id="IPR036249">
    <property type="entry name" value="Thioredoxin-like_sf"/>
</dbReference>
<gene>
    <name evidence="3" type="ORF">E1163_21410</name>
</gene>
<organism evidence="3 4">
    <name type="scientific">Fulvivirga kasyanovii</name>
    <dbReference type="NCBI Taxonomy" id="396812"/>
    <lineage>
        <taxon>Bacteria</taxon>
        <taxon>Pseudomonadati</taxon>
        <taxon>Bacteroidota</taxon>
        <taxon>Cytophagia</taxon>
        <taxon>Cytophagales</taxon>
        <taxon>Fulvivirgaceae</taxon>
        <taxon>Fulvivirga</taxon>
    </lineage>
</organism>
<dbReference type="Pfam" id="PF03960">
    <property type="entry name" value="ArsC"/>
    <property type="match status" value="1"/>
</dbReference>
<evidence type="ECO:0000256" key="2">
    <source>
        <dbReference type="PROSITE-ProRule" id="PRU01282"/>
    </source>
</evidence>
<evidence type="ECO:0000256" key="1">
    <source>
        <dbReference type="ARBA" id="ARBA00007198"/>
    </source>
</evidence>
<protein>
    <recommendedName>
        <fullName evidence="5">ArsC family transcriptional regulator</fullName>
    </recommendedName>
</protein>
<evidence type="ECO:0000313" key="4">
    <source>
        <dbReference type="Proteomes" id="UP000798808"/>
    </source>
</evidence>
<proteinExistence type="inferred from homology"/>
<name>A0ABW9RW85_9BACT</name>
<comment type="similarity">
    <text evidence="1 2">Belongs to the ArsC family.</text>
</comment>
<dbReference type="RefSeq" id="WP_155174529.1">
    <property type="nucleotide sequence ID" value="NZ_BAAAFL010000027.1"/>
</dbReference>
<evidence type="ECO:0000313" key="3">
    <source>
        <dbReference type="EMBL" id="MTI27529.1"/>
    </source>
</evidence>
<accession>A0ABW9RW85</accession>
<comment type="caution">
    <text evidence="3">The sequence shown here is derived from an EMBL/GenBank/DDBJ whole genome shotgun (WGS) entry which is preliminary data.</text>
</comment>
<dbReference type="SUPFAM" id="SSF52833">
    <property type="entry name" value="Thioredoxin-like"/>
    <property type="match status" value="1"/>
</dbReference>
<dbReference type="InterPro" id="IPR006660">
    <property type="entry name" value="Arsenate_reductase-like"/>
</dbReference>